<reference evidence="3" key="1">
    <citation type="submission" date="2016-10" db="EMBL/GenBank/DDBJ databases">
        <authorList>
            <person name="Varghese N."/>
            <person name="Submissions S."/>
        </authorList>
    </citation>
    <scope>NUCLEOTIDE SEQUENCE [LARGE SCALE GENOMIC DNA]</scope>
    <source>
        <strain evidence="3">DSM 28453</strain>
    </source>
</reference>
<dbReference type="InterPro" id="IPR028992">
    <property type="entry name" value="Hedgehog/Intein_dom"/>
</dbReference>
<dbReference type="RefSeq" id="WP_244503574.1">
    <property type="nucleotide sequence ID" value="NZ_FOSZ01000003.1"/>
</dbReference>
<dbReference type="Pfam" id="PF17963">
    <property type="entry name" value="Big_9"/>
    <property type="match status" value="1"/>
</dbReference>
<evidence type="ECO:0000313" key="3">
    <source>
        <dbReference type="Proteomes" id="UP000198851"/>
    </source>
</evidence>
<dbReference type="STRING" id="1280847.SAMN04488036_10336"/>
<dbReference type="SUPFAM" id="SSF51294">
    <property type="entry name" value="Hedgehog/intein (Hint) domain"/>
    <property type="match status" value="1"/>
</dbReference>
<sequence length="522" mass="54877">MPRLPVDRGADAEDMANTIFGEGVTVVDATYTGDNRASGVYSNGDSVSPGVTPGDSGVILSTGNARNFSNGSGGFNQDTNQSSNMNGIDNDAGLNALAGANTYDGAILEVDFIPTGDTMTMQFVFASEEYPEYVNSIYQDFVAVNINGSFVPMEIGNGDVDPGNINGGENESLFINNTGGAYNTEMDGFTLTMTLTIPVNAGVLNTIQFIIADVSDSSYDSSLLIAAGSVQTALVANTDTVNVGLNGTRTVDLLANDENTTGGTLTITHISGQPAVVGVPITLGSGQIITLNADGTVTFEGDGDEETVNLTYTVESSTGTTDTGFITITQAPCFAAGTFILTPFGEVPVEHIAVDDLVETLDNGPQPVRWHGSRTVQATGKFAPVLIAEGTFGDHRALTLSPLHRVLIGGAWSELLFGEDEVLVKARDLVNGKSIRQIEGGTVEYHHLLFDDHQIVFSEKLATESYLPGPQTSASFDPEIVNELCTLFPELKDSDGTGYGQMARPGLKTFEVAAMANWALAS</sequence>
<evidence type="ECO:0000313" key="2">
    <source>
        <dbReference type="EMBL" id="SFK90474.1"/>
    </source>
</evidence>
<feature type="domain" description="Hedgehog/Intein (Hint)" evidence="1">
    <location>
        <begin position="332"/>
        <end position="469"/>
    </location>
</feature>
<gene>
    <name evidence="2" type="ORF">SAMN04488036_10336</name>
</gene>
<dbReference type="EMBL" id="FOSZ01000003">
    <property type="protein sequence ID" value="SFK90474.1"/>
    <property type="molecule type" value="Genomic_DNA"/>
</dbReference>
<name>A0A1I4D9K9_9RHOB</name>
<organism evidence="2 3">
    <name type="scientific">Shimia haliotis</name>
    <dbReference type="NCBI Taxonomy" id="1280847"/>
    <lineage>
        <taxon>Bacteria</taxon>
        <taxon>Pseudomonadati</taxon>
        <taxon>Pseudomonadota</taxon>
        <taxon>Alphaproteobacteria</taxon>
        <taxon>Rhodobacterales</taxon>
        <taxon>Roseobacteraceae</taxon>
    </lineage>
</organism>
<proteinExistence type="predicted"/>
<keyword evidence="3" id="KW-1185">Reference proteome</keyword>
<dbReference type="Proteomes" id="UP000198851">
    <property type="component" value="Unassembled WGS sequence"/>
</dbReference>
<protein>
    <submittedName>
        <fullName evidence="2">Hint domain-containing protein</fullName>
    </submittedName>
</protein>
<dbReference type="InterPro" id="IPR049804">
    <property type="entry name" value="Choice_anch_L"/>
</dbReference>
<evidence type="ECO:0000259" key="1">
    <source>
        <dbReference type="Pfam" id="PF13403"/>
    </source>
</evidence>
<dbReference type="AlphaFoldDB" id="A0A1I4D9K9"/>
<dbReference type="InterPro" id="IPR036844">
    <property type="entry name" value="Hint_dom_sf"/>
</dbReference>
<dbReference type="Pfam" id="PF13403">
    <property type="entry name" value="Hint_2"/>
    <property type="match status" value="1"/>
</dbReference>
<dbReference type="NCBIfam" id="NF038133">
    <property type="entry name" value="choice_anch_L"/>
    <property type="match status" value="1"/>
</dbReference>
<accession>A0A1I4D9K9</accession>
<dbReference type="Gene3D" id="2.170.16.10">
    <property type="entry name" value="Hedgehog/Intein (Hint) domain"/>
    <property type="match status" value="1"/>
</dbReference>